<sequence length="120" mass="12750">MTTDPKSGARGRPRGITGARSAAETKHRPRSVALLVWEGVGRSACPPSPRGPAKKERKLAFGGPPPRRLSTALSPGSRAEPWTVHRWLGRAHRAEGGCVSAASPSFVRTQGFFFSTSFAG</sequence>
<organism evidence="2 3">
    <name type="scientific">Rousettus aegyptiacus</name>
    <name type="common">Egyptian fruit bat</name>
    <name type="synonym">Pteropus aegyptiacus</name>
    <dbReference type="NCBI Taxonomy" id="9407"/>
    <lineage>
        <taxon>Eukaryota</taxon>
        <taxon>Metazoa</taxon>
        <taxon>Chordata</taxon>
        <taxon>Craniata</taxon>
        <taxon>Vertebrata</taxon>
        <taxon>Euteleostomi</taxon>
        <taxon>Mammalia</taxon>
        <taxon>Eutheria</taxon>
        <taxon>Laurasiatheria</taxon>
        <taxon>Chiroptera</taxon>
        <taxon>Yinpterochiroptera</taxon>
        <taxon>Pteropodoidea</taxon>
        <taxon>Pteropodidae</taxon>
        <taxon>Rousettinae</taxon>
        <taxon>Rousettus</taxon>
    </lineage>
</organism>
<feature type="region of interest" description="Disordered" evidence="1">
    <location>
        <begin position="1"/>
        <end position="28"/>
    </location>
</feature>
<protein>
    <submittedName>
        <fullName evidence="2">Uncharacterized protein</fullName>
    </submittedName>
</protein>
<name>A0A7J8B7N2_ROUAE</name>
<dbReference type="Proteomes" id="UP000593571">
    <property type="component" value="Unassembled WGS sequence"/>
</dbReference>
<reference evidence="2 3" key="1">
    <citation type="journal article" date="2020" name="Nature">
        <title>Six reference-quality genomes reveal evolution of bat adaptations.</title>
        <authorList>
            <person name="Jebb D."/>
            <person name="Huang Z."/>
            <person name="Pippel M."/>
            <person name="Hughes G.M."/>
            <person name="Lavrichenko K."/>
            <person name="Devanna P."/>
            <person name="Winkler S."/>
            <person name="Jermiin L.S."/>
            <person name="Skirmuntt E.C."/>
            <person name="Katzourakis A."/>
            <person name="Burkitt-Gray L."/>
            <person name="Ray D.A."/>
            <person name="Sullivan K.A.M."/>
            <person name="Roscito J.G."/>
            <person name="Kirilenko B.M."/>
            <person name="Davalos L.M."/>
            <person name="Corthals A.P."/>
            <person name="Power M.L."/>
            <person name="Jones G."/>
            <person name="Ransome R.D."/>
            <person name="Dechmann D.K.N."/>
            <person name="Locatelli A.G."/>
            <person name="Puechmaille S.J."/>
            <person name="Fedrigo O."/>
            <person name="Jarvis E.D."/>
            <person name="Hiller M."/>
            <person name="Vernes S.C."/>
            <person name="Myers E.W."/>
            <person name="Teeling E.C."/>
        </authorList>
    </citation>
    <scope>NUCLEOTIDE SEQUENCE [LARGE SCALE GENOMIC DNA]</scope>
    <source>
        <strain evidence="2">MRouAeg1</strain>
        <tissue evidence="2">Muscle</tissue>
    </source>
</reference>
<evidence type="ECO:0000313" key="3">
    <source>
        <dbReference type="Proteomes" id="UP000593571"/>
    </source>
</evidence>
<feature type="region of interest" description="Disordered" evidence="1">
    <location>
        <begin position="43"/>
        <end position="77"/>
    </location>
</feature>
<dbReference type="AlphaFoldDB" id="A0A7J8B7N2"/>
<dbReference type="EMBL" id="JACASE010000019">
    <property type="protein sequence ID" value="KAF6394718.1"/>
    <property type="molecule type" value="Genomic_DNA"/>
</dbReference>
<evidence type="ECO:0000256" key="1">
    <source>
        <dbReference type="SAM" id="MobiDB-lite"/>
    </source>
</evidence>
<evidence type="ECO:0000313" key="2">
    <source>
        <dbReference type="EMBL" id="KAF6394718.1"/>
    </source>
</evidence>
<keyword evidence="3" id="KW-1185">Reference proteome</keyword>
<comment type="caution">
    <text evidence="2">The sequence shown here is derived from an EMBL/GenBank/DDBJ whole genome shotgun (WGS) entry which is preliminary data.</text>
</comment>
<gene>
    <name evidence="2" type="ORF">HJG63_010043</name>
</gene>
<proteinExistence type="predicted"/>
<accession>A0A7J8B7N2</accession>